<comment type="caution">
    <text evidence="9">The sequence shown here is derived from an EMBL/GenBank/DDBJ whole genome shotgun (WGS) entry which is preliminary data.</text>
</comment>
<feature type="domain" description="Aminopeptidase N-like N-terminal" evidence="8">
    <location>
        <begin position="56"/>
        <end position="149"/>
    </location>
</feature>
<dbReference type="InterPro" id="IPR002528">
    <property type="entry name" value="MATE_fam"/>
</dbReference>
<feature type="transmembrane region" description="Helical" evidence="6">
    <location>
        <begin position="17"/>
        <end position="37"/>
    </location>
</feature>
<gene>
    <name evidence="9" type="ORF">Tco_0975774</name>
</gene>
<evidence type="ECO:0000256" key="1">
    <source>
        <dbReference type="ARBA" id="ARBA00004141"/>
    </source>
</evidence>
<dbReference type="PANTHER" id="PTHR11206">
    <property type="entry name" value="MULTIDRUG RESISTANCE PROTEIN"/>
    <property type="match status" value="1"/>
</dbReference>
<dbReference type="Proteomes" id="UP001151760">
    <property type="component" value="Unassembled WGS sequence"/>
</dbReference>
<reference evidence="9" key="2">
    <citation type="submission" date="2022-01" db="EMBL/GenBank/DDBJ databases">
        <authorList>
            <person name="Yamashiro T."/>
            <person name="Shiraishi A."/>
            <person name="Satake H."/>
            <person name="Nakayama K."/>
        </authorList>
    </citation>
    <scope>NUCLEOTIDE SEQUENCE</scope>
</reference>
<feature type="transmembrane region" description="Helical" evidence="6">
    <location>
        <begin position="592"/>
        <end position="614"/>
    </location>
</feature>
<keyword evidence="4 6" id="KW-1133">Transmembrane helix</keyword>
<protein>
    <recommendedName>
        <fullName evidence="6">Protein DETOXIFICATION</fullName>
    </recommendedName>
    <alternativeName>
        <fullName evidence="6">Multidrug and toxic compound extrusion protein</fullName>
    </alternativeName>
</protein>
<dbReference type="CDD" id="cd13132">
    <property type="entry name" value="MATE_eukaryotic"/>
    <property type="match status" value="1"/>
</dbReference>
<evidence type="ECO:0000256" key="3">
    <source>
        <dbReference type="ARBA" id="ARBA00022692"/>
    </source>
</evidence>
<dbReference type="Gene3D" id="2.60.40.1730">
    <property type="entry name" value="tricorn interacting facor f3 domain"/>
    <property type="match status" value="1"/>
</dbReference>
<keyword evidence="5 6" id="KW-0472">Membrane</keyword>
<feature type="transmembrane region" description="Helical" evidence="6">
    <location>
        <begin position="450"/>
        <end position="469"/>
    </location>
</feature>
<dbReference type="InterPro" id="IPR042097">
    <property type="entry name" value="Aminopeptidase_N-like_N_sf"/>
</dbReference>
<reference evidence="9" key="1">
    <citation type="journal article" date="2022" name="Int. J. Mol. Sci.">
        <title>Draft Genome of Tanacetum Coccineum: Genomic Comparison of Closely Related Tanacetum-Family Plants.</title>
        <authorList>
            <person name="Yamashiro T."/>
            <person name="Shiraishi A."/>
            <person name="Nakayama K."/>
            <person name="Satake H."/>
        </authorList>
    </citation>
    <scope>NUCLEOTIDE SEQUENCE</scope>
</reference>
<keyword evidence="3 6" id="KW-0812">Transmembrane</keyword>
<feature type="transmembrane region" description="Helical" evidence="6">
    <location>
        <begin position="489"/>
        <end position="512"/>
    </location>
</feature>
<feature type="transmembrane region" description="Helical" evidence="6">
    <location>
        <begin position="635"/>
        <end position="658"/>
    </location>
</feature>
<dbReference type="Pfam" id="PF17900">
    <property type="entry name" value="Peptidase_M1_N"/>
    <property type="match status" value="1"/>
</dbReference>
<feature type="transmembrane region" description="Helical" evidence="6">
    <location>
        <begin position="670"/>
        <end position="687"/>
    </location>
</feature>
<dbReference type="EMBL" id="BQNB010016253">
    <property type="protein sequence ID" value="GJT49617.1"/>
    <property type="molecule type" value="Genomic_DNA"/>
</dbReference>
<feature type="transmembrane region" description="Helical" evidence="6">
    <location>
        <begin position="556"/>
        <end position="586"/>
    </location>
</feature>
<evidence type="ECO:0000259" key="8">
    <source>
        <dbReference type="Pfam" id="PF17900"/>
    </source>
</evidence>
<accession>A0ABQ5EGI5</accession>
<feature type="transmembrane region" description="Helical" evidence="6">
    <location>
        <begin position="518"/>
        <end position="536"/>
    </location>
</feature>
<evidence type="ECO:0000256" key="7">
    <source>
        <dbReference type="SAM" id="MobiDB-lite"/>
    </source>
</evidence>
<evidence type="ECO:0000313" key="9">
    <source>
        <dbReference type="EMBL" id="GJT49617.1"/>
    </source>
</evidence>
<comment type="caution">
    <text evidence="6">Lacks conserved residue(s) required for the propagation of feature annotation.</text>
</comment>
<organism evidence="9 10">
    <name type="scientific">Tanacetum coccineum</name>
    <dbReference type="NCBI Taxonomy" id="301880"/>
    <lineage>
        <taxon>Eukaryota</taxon>
        <taxon>Viridiplantae</taxon>
        <taxon>Streptophyta</taxon>
        <taxon>Embryophyta</taxon>
        <taxon>Tracheophyta</taxon>
        <taxon>Spermatophyta</taxon>
        <taxon>Magnoliopsida</taxon>
        <taxon>eudicotyledons</taxon>
        <taxon>Gunneridae</taxon>
        <taxon>Pentapetalae</taxon>
        <taxon>asterids</taxon>
        <taxon>campanulids</taxon>
        <taxon>Asterales</taxon>
        <taxon>Asteraceae</taxon>
        <taxon>Asteroideae</taxon>
        <taxon>Anthemideae</taxon>
        <taxon>Anthemidinae</taxon>
        <taxon>Tanacetum</taxon>
    </lineage>
</organism>
<evidence type="ECO:0000313" key="10">
    <source>
        <dbReference type="Proteomes" id="UP001151760"/>
    </source>
</evidence>
<feature type="region of interest" description="Disordered" evidence="7">
    <location>
        <begin position="706"/>
        <end position="729"/>
    </location>
</feature>
<keyword evidence="10" id="KW-1185">Reference proteome</keyword>
<dbReference type="InterPro" id="IPR045069">
    <property type="entry name" value="MATE_euk"/>
</dbReference>
<dbReference type="Gene3D" id="3.30.2010.30">
    <property type="match status" value="1"/>
</dbReference>
<evidence type="ECO:0000256" key="4">
    <source>
        <dbReference type="ARBA" id="ARBA00022989"/>
    </source>
</evidence>
<sequence>MTTTITPPDHRRSNHHYTVVIMVVPPSTFLSLIWRLLDPSVCSVYKMKVLRDTTNNGDQKVVPSEVVVDKDDETLVLVFDEALGVGDVLEIKFSGVLNEHMKGFYKGTYVDGGVRKNMAVTQFEPADARRCFPCSDEPASKACDALKVDSFIKYAVSFEESPLMSTYLVAVVVGLFDYIEETTSDGITVRAYCHVVKSENGMLALSISVKSIELYTKYFLMPYTLPKLDNVSQLTVGDDDMGMAHDLEDVFGDMKDFAIALWRIYELKTTRLSQELAEQLRLVMEPTLAGKLIMSENNCGNVAIEALVIVCRAMSQLEVGNLAVASFDQMLSSLTFKPENTLNDKPMADLLKYLNNTLDLAAMTVTLPFGQNPFEQLVKITVSGSLHEKLGMGSAVETLCGQAYGAHQYEMLGVYLQRSTILLMATAIPLMFLYIFSKSLLILIGQLTQIAVAASLFIFGLIPQIFAYVANFPIQKFLQAQSIVNPSAYIAATVLLVHVPLTWVALFVWGWGLLGVSLILRFSWWIIVLVQFMYILKSHRVKNTWSRFSIQAFSGLWAFLKLSTSSTVMLCLEVWYFQIIVLIAGLLENPEIALDSLDVCATILVWLMMTSVGFKKEQNILNQQPFYVMMVRLRSFVISSICDIILLALRHVISYAFTDGEVVANVVSELTPLLAMSIIFNGIHLVLSERALLDIEEAEKNANLRIAKTKQETHPTPDISKAQGGQYDD</sequence>
<evidence type="ECO:0000256" key="2">
    <source>
        <dbReference type="ARBA" id="ARBA00010199"/>
    </source>
</evidence>
<dbReference type="InterPro" id="IPR045357">
    <property type="entry name" value="Aminopeptidase_N-like_N"/>
</dbReference>
<comment type="similarity">
    <text evidence="2 6">Belongs to the multi antimicrobial extrusion (MATE) (TC 2.A.66.1) family.</text>
</comment>
<name>A0ABQ5EGI5_9ASTR</name>
<dbReference type="Pfam" id="PF01554">
    <property type="entry name" value="MatE"/>
    <property type="match status" value="1"/>
</dbReference>
<feature type="transmembrane region" description="Helical" evidence="6">
    <location>
        <begin position="421"/>
        <end position="444"/>
    </location>
</feature>
<comment type="subcellular location">
    <subcellularLocation>
        <location evidence="1">Membrane</location>
        <topology evidence="1">Multi-pass membrane protein</topology>
    </subcellularLocation>
</comment>
<proteinExistence type="inferred from homology"/>
<dbReference type="SUPFAM" id="SSF63737">
    <property type="entry name" value="Leukotriene A4 hydrolase N-terminal domain"/>
    <property type="match status" value="1"/>
</dbReference>
<evidence type="ECO:0000256" key="5">
    <source>
        <dbReference type="ARBA" id="ARBA00023136"/>
    </source>
</evidence>
<evidence type="ECO:0000256" key="6">
    <source>
        <dbReference type="RuleBase" id="RU004914"/>
    </source>
</evidence>